<evidence type="ECO:0008006" key="6">
    <source>
        <dbReference type="Google" id="ProtNLM"/>
    </source>
</evidence>
<evidence type="ECO:0000259" key="1">
    <source>
        <dbReference type="Pfam" id="PF04266"/>
    </source>
</evidence>
<accession>A0A085LR12</accession>
<dbReference type="InterPro" id="IPR039128">
    <property type="entry name" value="TRIP4-like"/>
</dbReference>
<evidence type="ECO:0000313" key="5">
    <source>
        <dbReference type="Proteomes" id="UP000030764"/>
    </source>
</evidence>
<proteinExistence type="predicted"/>
<dbReference type="AlphaFoldDB" id="A0A085LR12"/>
<dbReference type="InterPro" id="IPR056993">
    <property type="entry name" value="TRIP4_3rd_dom"/>
</dbReference>
<dbReference type="GO" id="GO:0005634">
    <property type="term" value="C:nucleus"/>
    <property type="evidence" value="ECO:0007669"/>
    <property type="project" value="InterPro"/>
</dbReference>
<dbReference type="SUPFAM" id="SSF88697">
    <property type="entry name" value="PUA domain-like"/>
    <property type="match status" value="1"/>
</dbReference>
<protein>
    <recommendedName>
        <fullName evidence="6">ASCH domain-containing protein</fullName>
    </recommendedName>
</protein>
<dbReference type="EMBL" id="KL363328">
    <property type="protein sequence ID" value="KFD47408.1"/>
    <property type="molecule type" value="Genomic_DNA"/>
</dbReference>
<feature type="domain" description="Activating signal cointegrator 1 third" evidence="3">
    <location>
        <begin position="164"/>
        <end position="216"/>
    </location>
</feature>
<dbReference type="InterPro" id="IPR015947">
    <property type="entry name" value="PUA-like_sf"/>
</dbReference>
<feature type="domain" description="TRIP4/RQT4 C2HC5-type zinc finger" evidence="2">
    <location>
        <begin position="61"/>
        <end position="104"/>
    </location>
</feature>
<organism evidence="4 5">
    <name type="scientific">Trichuris suis</name>
    <name type="common">pig whipworm</name>
    <dbReference type="NCBI Taxonomy" id="68888"/>
    <lineage>
        <taxon>Eukaryota</taxon>
        <taxon>Metazoa</taxon>
        <taxon>Ecdysozoa</taxon>
        <taxon>Nematoda</taxon>
        <taxon>Enoplea</taxon>
        <taxon>Dorylaimia</taxon>
        <taxon>Trichinellida</taxon>
        <taxon>Trichuridae</taxon>
        <taxon>Trichuris</taxon>
    </lineage>
</organism>
<evidence type="ECO:0000259" key="3">
    <source>
        <dbReference type="Pfam" id="PF23134"/>
    </source>
</evidence>
<reference evidence="4 5" key="1">
    <citation type="journal article" date="2014" name="Nat. Genet.">
        <title>Genome and transcriptome of the porcine whipworm Trichuris suis.</title>
        <authorList>
            <person name="Jex A.R."/>
            <person name="Nejsum P."/>
            <person name="Schwarz E.M."/>
            <person name="Hu L."/>
            <person name="Young N.D."/>
            <person name="Hall R.S."/>
            <person name="Korhonen P.K."/>
            <person name="Liao S."/>
            <person name="Thamsborg S."/>
            <person name="Xia J."/>
            <person name="Xu P."/>
            <person name="Wang S."/>
            <person name="Scheerlinck J.P."/>
            <person name="Hofmann A."/>
            <person name="Sternberg P.W."/>
            <person name="Wang J."/>
            <person name="Gasser R.B."/>
        </authorList>
    </citation>
    <scope>NUCLEOTIDE SEQUENCE [LARGE SCALE GENOMIC DNA]</scope>
    <source>
        <strain evidence="4">DCEP-RM93M</strain>
    </source>
</reference>
<evidence type="ECO:0000313" key="4">
    <source>
        <dbReference type="EMBL" id="KFD47408.1"/>
    </source>
</evidence>
<dbReference type="Pfam" id="PF23134">
    <property type="entry name" value="TRIP4_3rd"/>
    <property type="match status" value="1"/>
</dbReference>
<keyword evidence="5" id="KW-1185">Reference proteome</keyword>
<sequence length="455" mass="51338">MSTREILAKSLLDVEKKYNIVDSDEVAKRKQKGKQPKARTAKSQKKNVQIAGTVTLPGKHFCDCQGTEHEPLMNCLQCGRITCKQEGSGPCSFCGNLVCTLEEEAILKRGGEGAFLLMQKLNPGAKTLPTIADVTADLQKALDIKDRLLEYQRESAQRTTVFDDQADYYNMTSAWINPEKKAQLQERYDMLLNKKYGSKLHKPVMLKFAGEEIVEESDFINLFAPNADLDQETETSSLQREPAIPTVTDYVPQVLFDAFVLANRIFVVRLKFVLTAAVPQVEPKSNVPSKPAFSRVQCSDMENMRDKGLCLSLHQPYASLLVRGIKRFEGRSWYTSHRGVLWIAATKKIPTNNDVTSLENFYRHLYNDSLPRPYPPDYPVGCLLGCVEVVDCLSQEDYRIQYPDGESESPYVLICKNARELPLKFPILGRQKIYSLDPKIHQAAANAIEMNVQTN</sequence>
<gene>
    <name evidence="4" type="ORF">M513_11719</name>
</gene>
<dbReference type="Proteomes" id="UP000030764">
    <property type="component" value="Unassembled WGS sequence"/>
</dbReference>
<dbReference type="Pfam" id="PF06221">
    <property type="entry name" value="zf-C2HC5"/>
    <property type="match status" value="1"/>
</dbReference>
<dbReference type="GO" id="GO:0072344">
    <property type="term" value="P:rescue of stalled ribosome"/>
    <property type="evidence" value="ECO:0007669"/>
    <property type="project" value="InterPro"/>
</dbReference>
<dbReference type="Pfam" id="PF04266">
    <property type="entry name" value="ASCH"/>
    <property type="match status" value="1"/>
</dbReference>
<dbReference type="InterPro" id="IPR007374">
    <property type="entry name" value="ASCH_domain"/>
</dbReference>
<dbReference type="GO" id="GO:0180022">
    <property type="term" value="C:RQC-trigger complex"/>
    <property type="evidence" value="ECO:0007669"/>
    <property type="project" value="InterPro"/>
</dbReference>
<dbReference type="Gene3D" id="2.30.130.30">
    <property type="entry name" value="Hypothetical protein"/>
    <property type="match status" value="1"/>
</dbReference>
<dbReference type="GO" id="GO:0008270">
    <property type="term" value="F:zinc ion binding"/>
    <property type="evidence" value="ECO:0007669"/>
    <property type="project" value="InterPro"/>
</dbReference>
<dbReference type="PANTHER" id="PTHR12963">
    <property type="entry name" value="THYROID RECEPTOR INTERACTING PROTEIN RELATED"/>
    <property type="match status" value="1"/>
</dbReference>
<dbReference type="InterPro" id="IPR009349">
    <property type="entry name" value="TRIP4/RQT4_C2HC5_Znf"/>
</dbReference>
<feature type="domain" description="ASCH" evidence="1">
    <location>
        <begin position="311"/>
        <end position="398"/>
    </location>
</feature>
<name>A0A085LR12_9BILA</name>
<evidence type="ECO:0000259" key="2">
    <source>
        <dbReference type="Pfam" id="PF06221"/>
    </source>
</evidence>
<dbReference type="FunFam" id="2.30.130.30:FF:000006">
    <property type="entry name" value="Putative_zinc_finger_motif_-_C2HC5-type /ASCH_domain_containing_protein_-_putative"/>
    <property type="match status" value="1"/>
</dbReference>
<dbReference type="CDD" id="cd06554">
    <property type="entry name" value="ASCH_ASC-1_like"/>
    <property type="match status" value="1"/>
</dbReference>
<dbReference type="PANTHER" id="PTHR12963:SF4">
    <property type="entry name" value="ACTIVATING SIGNAL COINTEGRATOR 1"/>
    <property type="match status" value="1"/>
</dbReference>